<dbReference type="Gene3D" id="1.10.287.70">
    <property type="match status" value="1"/>
</dbReference>
<comment type="caution">
    <text evidence="10">The sequence shown here is derived from an EMBL/GenBank/DDBJ whole genome shotgun (WGS) entry which is preliminary data.</text>
</comment>
<evidence type="ECO:0000256" key="3">
    <source>
        <dbReference type="ARBA" id="ARBA00022692"/>
    </source>
</evidence>
<gene>
    <name evidence="10" type="ORF">NSA17_03275</name>
</gene>
<protein>
    <submittedName>
        <fullName evidence="10">Potassium channel family protein</fullName>
    </submittedName>
</protein>
<evidence type="ECO:0000256" key="6">
    <source>
        <dbReference type="ARBA" id="ARBA00023136"/>
    </source>
</evidence>
<keyword evidence="4 8" id="KW-1133">Transmembrane helix</keyword>
<feature type="transmembrane region" description="Helical" evidence="8">
    <location>
        <begin position="20"/>
        <end position="37"/>
    </location>
</feature>
<organism evidence="10 11">
    <name type="scientific">Lactobacillus johnsonii</name>
    <dbReference type="NCBI Taxonomy" id="33959"/>
    <lineage>
        <taxon>Bacteria</taxon>
        <taxon>Bacillati</taxon>
        <taxon>Bacillota</taxon>
        <taxon>Bacilli</taxon>
        <taxon>Lactobacillales</taxon>
        <taxon>Lactobacillaceae</taxon>
        <taxon>Lactobacillus</taxon>
    </lineage>
</organism>
<evidence type="ECO:0000313" key="10">
    <source>
        <dbReference type="EMBL" id="MCR1914445.1"/>
    </source>
</evidence>
<feature type="transmembrane region" description="Helical" evidence="8">
    <location>
        <begin position="77"/>
        <end position="97"/>
    </location>
</feature>
<dbReference type="PANTHER" id="PTHR11537:SF254">
    <property type="entry name" value="POTASSIUM VOLTAGE-GATED CHANNEL PROTEIN SHAB"/>
    <property type="match status" value="1"/>
</dbReference>
<keyword evidence="2" id="KW-0813">Transport</keyword>
<feature type="transmembrane region" description="Helical" evidence="8">
    <location>
        <begin position="49"/>
        <end position="70"/>
    </location>
</feature>
<dbReference type="PANTHER" id="PTHR11537">
    <property type="entry name" value="VOLTAGE-GATED POTASSIUM CHANNEL"/>
    <property type="match status" value="1"/>
</dbReference>
<evidence type="ECO:0000259" key="9">
    <source>
        <dbReference type="Pfam" id="PF07885"/>
    </source>
</evidence>
<dbReference type="AlphaFoldDB" id="A0AAW5M271"/>
<dbReference type="InterPro" id="IPR028325">
    <property type="entry name" value="VG_K_chnl"/>
</dbReference>
<dbReference type="GO" id="GO:0005249">
    <property type="term" value="F:voltage-gated potassium channel activity"/>
    <property type="evidence" value="ECO:0007669"/>
    <property type="project" value="InterPro"/>
</dbReference>
<dbReference type="Pfam" id="PF07885">
    <property type="entry name" value="Ion_trans_2"/>
    <property type="match status" value="1"/>
</dbReference>
<keyword evidence="7 10" id="KW-0407">Ion channel</keyword>
<dbReference type="GO" id="GO:0008076">
    <property type="term" value="C:voltage-gated potassium channel complex"/>
    <property type="evidence" value="ECO:0007669"/>
    <property type="project" value="InterPro"/>
</dbReference>
<evidence type="ECO:0000313" key="11">
    <source>
        <dbReference type="Proteomes" id="UP001206357"/>
    </source>
</evidence>
<comment type="subcellular location">
    <subcellularLocation>
        <location evidence="1">Membrane</location>
        <topology evidence="1">Multi-pass membrane protein</topology>
    </subcellularLocation>
</comment>
<dbReference type="InterPro" id="IPR013099">
    <property type="entry name" value="K_chnl_dom"/>
</dbReference>
<feature type="domain" description="Potassium channel" evidence="9">
    <location>
        <begin position="26"/>
        <end position="97"/>
    </location>
</feature>
<dbReference type="EMBL" id="JANKAU010000002">
    <property type="protein sequence ID" value="MCR1914445.1"/>
    <property type="molecule type" value="Genomic_DNA"/>
</dbReference>
<evidence type="ECO:0000256" key="4">
    <source>
        <dbReference type="ARBA" id="ARBA00022989"/>
    </source>
</evidence>
<keyword evidence="5" id="KW-0406">Ion transport</keyword>
<evidence type="ECO:0000256" key="2">
    <source>
        <dbReference type="ARBA" id="ARBA00022448"/>
    </source>
</evidence>
<dbReference type="Proteomes" id="UP001206357">
    <property type="component" value="Unassembled WGS sequence"/>
</dbReference>
<dbReference type="SUPFAM" id="SSF81324">
    <property type="entry name" value="Voltage-gated potassium channels"/>
    <property type="match status" value="1"/>
</dbReference>
<accession>A0AAW5M271</accession>
<keyword evidence="6 8" id="KW-0472">Membrane</keyword>
<evidence type="ECO:0000256" key="1">
    <source>
        <dbReference type="ARBA" id="ARBA00004141"/>
    </source>
</evidence>
<sequence>MKHLRILRKITITTGFNKFTASFVSYLLIASGILYFVEPQLHSYGDSLWFAFITATTVGYGDIVATTVLGRIVCVTLTLYGLIFFGCLSGVIVNYYSELNRKR</sequence>
<reference evidence="10" key="1">
    <citation type="submission" date="2022-07" db="EMBL/GenBank/DDBJ databases">
        <title>Enhanced cultured diversity of the mouse gut microbiota enables custom-made synthetic communities.</title>
        <authorList>
            <person name="Afrizal A."/>
        </authorList>
    </citation>
    <scope>NUCLEOTIDE SEQUENCE</scope>
    <source>
        <strain evidence="10">DSM 100219</strain>
    </source>
</reference>
<dbReference type="RefSeq" id="WP_135352494.1">
    <property type="nucleotide sequence ID" value="NZ_CABIWE010000025.1"/>
</dbReference>
<proteinExistence type="predicted"/>
<evidence type="ECO:0000256" key="8">
    <source>
        <dbReference type="SAM" id="Phobius"/>
    </source>
</evidence>
<keyword evidence="3 8" id="KW-0812">Transmembrane</keyword>
<dbReference type="GO" id="GO:0001508">
    <property type="term" value="P:action potential"/>
    <property type="evidence" value="ECO:0007669"/>
    <property type="project" value="TreeGrafter"/>
</dbReference>
<evidence type="ECO:0000256" key="7">
    <source>
        <dbReference type="ARBA" id="ARBA00023303"/>
    </source>
</evidence>
<evidence type="ECO:0000256" key="5">
    <source>
        <dbReference type="ARBA" id="ARBA00023065"/>
    </source>
</evidence>
<name>A0AAW5M271_LACJH</name>